<evidence type="ECO:0008006" key="4">
    <source>
        <dbReference type="Google" id="ProtNLM"/>
    </source>
</evidence>
<dbReference type="PANTHER" id="PTHR42070">
    <property type="entry name" value="FILAMENT ASSOCIATED PROTEIN, PUTATIVE (AFU_ORTHOLOGUE AFUA_8G06630)-RELATED"/>
    <property type="match status" value="1"/>
</dbReference>
<comment type="caution">
    <text evidence="2">The sequence shown here is derived from an EMBL/GenBank/DDBJ whole genome shotgun (WGS) entry which is preliminary data.</text>
</comment>
<reference evidence="2" key="2">
    <citation type="journal article" date="2023" name="IMA Fungus">
        <title>Comparative genomic study of the Penicillium genus elucidates a diverse pangenome and 15 lateral gene transfer events.</title>
        <authorList>
            <person name="Petersen C."/>
            <person name="Sorensen T."/>
            <person name="Nielsen M.R."/>
            <person name="Sondergaard T.E."/>
            <person name="Sorensen J.L."/>
            <person name="Fitzpatrick D.A."/>
            <person name="Frisvad J.C."/>
            <person name="Nielsen K.L."/>
        </authorList>
    </citation>
    <scope>NUCLEOTIDE SEQUENCE</scope>
    <source>
        <strain evidence="2">IBT 29677</strain>
    </source>
</reference>
<evidence type="ECO:0000256" key="1">
    <source>
        <dbReference type="SAM" id="MobiDB-lite"/>
    </source>
</evidence>
<dbReference type="Gene3D" id="1.20.5.170">
    <property type="match status" value="1"/>
</dbReference>
<reference evidence="2" key="1">
    <citation type="submission" date="2022-12" db="EMBL/GenBank/DDBJ databases">
        <authorList>
            <person name="Petersen C."/>
        </authorList>
    </citation>
    <scope>NUCLEOTIDE SEQUENCE</scope>
    <source>
        <strain evidence="2">IBT 29677</strain>
    </source>
</reference>
<evidence type="ECO:0000313" key="2">
    <source>
        <dbReference type="EMBL" id="KAJ5408606.1"/>
    </source>
</evidence>
<evidence type="ECO:0000313" key="3">
    <source>
        <dbReference type="Proteomes" id="UP001147747"/>
    </source>
</evidence>
<organism evidence="2 3">
    <name type="scientific">Penicillium cosmopolitanum</name>
    <dbReference type="NCBI Taxonomy" id="1131564"/>
    <lineage>
        <taxon>Eukaryota</taxon>
        <taxon>Fungi</taxon>
        <taxon>Dikarya</taxon>
        <taxon>Ascomycota</taxon>
        <taxon>Pezizomycotina</taxon>
        <taxon>Eurotiomycetes</taxon>
        <taxon>Eurotiomycetidae</taxon>
        <taxon>Eurotiales</taxon>
        <taxon>Aspergillaceae</taxon>
        <taxon>Penicillium</taxon>
    </lineage>
</organism>
<dbReference type="CDD" id="cd14688">
    <property type="entry name" value="bZIP_YAP"/>
    <property type="match status" value="1"/>
</dbReference>
<gene>
    <name evidence="2" type="ORF">N7509_002489</name>
</gene>
<dbReference type="RefSeq" id="XP_056492921.1">
    <property type="nucleotide sequence ID" value="XM_056627126.1"/>
</dbReference>
<name>A0A9W9W8X5_9EURO</name>
<dbReference type="PANTHER" id="PTHR42070:SF1">
    <property type="entry name" value="FILAMENT ASSOCIATED PROTEIN, PUTATIVE (AFU_ORTHOLOGUE AFUA_8G06630)-RELATED"/>
    <property type="match status" value="1"/>
</dbReference>
<feature type="region of interest" description="Disordered" evidence="1">
    <location>
        <begin position="1"/>
        <end position="26"/>
    </location>
</feature>
<proteinExistence type="predicted"/>
<sequence>MDSSKKKSDRLARVRENQRNSRARKQEYLQELEQKLATFQTDNRRKDIEHRLALQKMEAENRHLKTLLNSLGIPTELLQQYVKLAEQGDSVDRKVAIPAMHQHVKTSTTQPVKEKPVLAMSNSIAPAVMTEKTPEKAAEPINKTWEASDPPLCKCSPGQRDLASGPVDGDVLNTTLCAIAEELINQYNTRGTDLEEIRQRLWSGFQSGVTGDGCRVQNNVLFEVLDEISHNV</sequence>
<protein>
    <recommendedName>
        <fullName evidence="4">BZIP domain-containing protein</fullName>
    </recommendedName>
</protein>
<dbReference type="OrthoDB" id="4505928at2759"/>
<dbReference type="EMBL" id="JAPZBU010000004">
    <property type="protein sequence ID" value="KAJ5408606.1"/>
    <property type="molecule type" value="Genomic_DNA"/>
</dbReference>
<dbReference type="Proteomes" id="UP001147747">
    <property type="component" value="Unassembled WGS sequence"/>
</dbReference>
<dbReference type="AlphaFoldDB" id="A0A9W9W8X5"/>
<accession>A0A9W9W8X5</accession>
<keyword evidence="3" id="KW-1185">Reference proteome</keyword>
<dbReference type="GeneID" id="81366106"/>